<dbReference type="InterPro" id="IPR030513">
    <property type="entry name" value="Dehydrin_CS"/>
</dbReference>
<dbReference type="GO" id="GO:0009414">
    <property type="term" value="P:response to water deprivation"/>
    <property type="evidence" value="ECO:0007669"/>
    <property type="project" value="UniProtKB-ARBA"/>
</dbReference>
<protein>
    <submittedName>
        <fullName evidence="5">Phosphoprotein ECPP44</fullName>
    </submittedName>
</protein>
<evidence type="ECO:0000256" key="2">
    <source>
        <dbReference type="RuleBase" id="RU003995"/>
    </source>
</evidence>
<dbReference type="InterPro" id="IPR000167">
    <property type="entry name" value="Dehydrin"/>
</dbReference>
<feature type="compositionally biased region" description="Basic and acidic residues" evidence="3">
    <location>
        <begin position="105"/>
        <end position="165"/>
    </location>
</feature>
<dbReference type="AlphaFoldDB" id="A0A9C6T568"/>
<dbReference type="GO" id="GO:0005829">
    <property type="term" value="C:cytosol"/>
    <property type="evidence" value="ECO:0007669"/>
    <property type="project" value="TreeGrafter"/>
</dbReference>
<reference evidence="4" key="1">
    <citation type="journal article" date="2016" name="Nat. Genet.">
        <title>The genome sequences of Arachis duranensis and Arachis ipaensis, the diploid ancestors of cultivated peanut.</title>
        <authorList>
            <person name="Bertioli D.J."/>
            <person name="Cannon S.B."/>
            <person name="Froenicke L."/>
            <person name="Huang G."/>
            <person name="Farmer A.D."/>
            <person name="Cannon E.K."/>
            <person name="Liu X."/>
            <person name="Gao D."/>
            <person name="Clevenger J."/>
            <person name="Dash S."/>
            <person name="Ren L."/>
            <person name="Moretzsohn M.C."/>
            <person name="Shirasawa K."/>
            <person name="Huang W."/>
            <person name="Vidigal B."/>
            <person name="Abernathy B."/>
            <person name="Chu Y."/>
            <person name="Niederhuth C.E."/>
            <person name="Umale P."/>
            <person name="Araujo A.C."/>
            <person name="Kozik A."/>
            <person name="Kim K.D."/>
            <person name="Burow M.D."/>
            <person name="Varshney R.K."/>
            <person name="Wang X."/>
            <person name="Zhang X."/>
            <person name="Barkley N."/>
            <person name="Guimaraes P.M."/>
            <person name="Isobe S."/>
            <person name="Guo B."/>
            <person name="Liao B."/>
            <person name="Stalker H.T."/>
            <person name="Schmitz R.J."/>
            <person name="Scheffler B.E."/>
            <person name="Leal-Bertioli S.C."/>
            <person name="Xun X."/>
            <person name="Jackson S.A."/>
            <person name="Michelmore R."/>
            <person name="Ozias-Akins P."/>
        </authorList>
    </citation>
    <scope>NUCLEOTIDE SEQUENCE [LARGE SCALE GENOMIC DNA]</scope>
    <source>
        <strain evidence="4">cv. V14167</strain>
    </source>
</reference>
<dbReference type="RefSeq" id="XP_052107556.1">
    <property type="nucleotide sequence ID" value="XM_052251596.1"/>
</dbReference>
<dbReference type="GO" id="GO:0009631">
    <property type="term" value="P:cold acclimation"/>
    <property type="evidence" value="ECO:0007669"/>
    <property type="project" value="TreeGrafter"/>
</dbReference>
<accession>A0A9C6T568</accession>
<dbReference type="GO" id="GO:0016020">
    <property type="term" value="C:membrane"/>
    <property type="evidence" value="ECO:0007669"/>
    <property type="project" value="TreeGrafter"/>
</dbReference>
<feature type="region of interest" description="Disordered" evidence="3">
    <location>
        <begin position="1"/>
        <end position="230"/>
    </location>
</feature>
<evidence type="ECO:0000256" key="1">
    <source>
        <dbReference type="ARBA" id="ARBA00008403"/>
    </source>
</evidence>
<reference evidence="5" key="2">
    <citation type="submission" date="2025-08" db="UniProtKB">
        <authorList>
            <consortium name="RefSeq"/>
        </authorList>
    </citation>
    <scope>IDENTIFICATION</scope>
    <source>
        <tissue evidence="5">Whole plant</tissue>
    </source>
</reference>
<dbReference type="KEGG" id="adu:107459029"/>
<feature type="compositionally biased region" description="Basic and acidic residues" evidence="3">
    <location>
        <begin position="8"/>
        <end position="46"/>
    </location>
</feature>
<evidence type="ECO:0000256" key="3">
    <source>
        <dbReference type="SAM" id="MobiDB-lite"/>
    </source>
</evidence>
<keyword evidence="4" id="KW-1185">Reference proteome</keyword>
<feature type="compositionally biased region" description="Basic and acidic residues" evidence="3">
    <location>
        <begin position="182"/>
        <end position="230"/>
    </location>
</feature>
<evidence type="ECO:0000313" key="4">
    <source>
        <dbReference type="Proteomes" id="UP000515211"/>
    </source>
</evidence>
<dbReference type="Pfam" id="PF00257">
    <property type="entry name" value="Dehydrin"/>
    <property type="match status" value="1"/>
</dbReference>
<proteinExistence type="inferred from homology"/>
<comment type="similarity">
    <text evidence="1 2">Belongs to the plant dehydrin family.</text>
</comment>
<feature type="compositionally biased region" description="Basic and acidic residues" evidence="3">
    <location>
        <begin position="53"/>
        <end position="79"/>
    </location>
</feature>
<gene>
    <name evidence="5" type="primary">LOC107459029</name>
</gene>
<dbReference type="Proteomes" id="UP000515211">
    <property type="component" value="Chromosome 7"/>
</dbReference>
<sequence>MYPANSNTEEHHKQYEGSESRDVEVQDRGVLDFLGKKKEGENKPQEEVIATEFDDKVKVSDEADHEKKPSLLEKLHRSDSSSSSSSEEEVEEGGKKIRKKKEKKGLKEKVEEKIGHKKEEEHHEESGAVPVEKVEVHHTEEKKGFLDKIKEKLPGGANKKAEEHTATTTPPPPPPPPAECVETAHQHHEHEAQGEAKEKKGILEKIKEKLPGYHPKSEDDKEKEKQSASH</sequence>
<dbReference type="PANTHER" id="PTHR33346:SF2">
    <property type="entry name" value="DEHYDRIN ERD14"/>
    <property type="match status" value="1"/>
</dbReference>
<dbReference type="PROSITE" id="PS00823">
    <property type="entry name" value="DEHYDRIN_2"/>
    <property type="match status" value="1"/>
</dbReference>
<dbReference type="GeneID" id="107459029"/>
<dbReference type="GO" id="GO:0009737">
    <property type="term" value="P:response to abscisic acid"/>
    <property type="evidence" value="ECO:0007669"/>
    <property type="project" value="TreeGrafter"/>
</dbReference>
<evidence type="ECO:0000313" key="5">
    <source>
        <dbReference type="RefSeq" id="XP_052107556.1"/>
    </source>
</evidence>
<name>A0A9C6T568_ARADU</name>
<feature type="compositionally biased region" description="Pro residues" evidence="3">
    <location>
        <begin position="169"/>
        <end position="178"/>
    </location>
</feature>
<dbReference type="PANTHER" id="PTHR33346">
    <property type="entry name" value="DEHYDRIN XERO 2-RELATED"/>
    <property type="match status" value="1"/>
</dbReference>
<organism evidence="4 5">
    <name type="scientific">Arachis duranensis</name>
    <name type="common">Wild peanut</name>
    <dbReference type="NCBI Taxonomy" id="130453"/>
    <lineage>
        <taxon>Eukaryota</taxon>
        <taxon>Viridiplantae</taxon>
        <taxon>Streptophyta</taxon>
        <taxon>Embryophyta</taxon>
        <taxon>Tracheophyta</taxon>
        <taxon>Spermatophyta</taxon>
        <taxon>Magnoliopsida</taxon>
        <taxon>eudicotyledons</taxon>
        <taxon>Gunneridae</taxon>
        <taxon>Pentapetalae</taxon>
        <taxon>rosids</taxon>
        <taxon>fabids</taxon>
        <taxon>Fabales</taxon>
        <taxon>Fabaceae</taxon>
        <taxon>Papilionoideae</taxon>
        <taxon>50 kb inversion clade</taxon>
        <taxon>dalbergioids sensu lato</taxon>
        <taxon>Dalbergieae</taxon>
        <taxon>Pterocarpus clade</taxon>
        <taxon>Arachis</taxon>
    </lineage>
</organism>